<dbReference type="Gene3D" id="1.10.1200.10">
    <property type="entry name" value="ACP-like"/>
    <property type="match status" value="1"/>
</dbReference>
<sequence>MDHPDVPFLSGPSPDADANRLPAVVAAYPMTRSQEGLWRAYCILPQSTYYNLLLRVRLNRLDISYNSSVEALLRGRSSAIMLLTTRHAILRSTFQHPDEDHLGPFVAEHDPALAIPAISVTQKPENSQAYRKFLSSMRTAVDLTAVFATRWYVVLGPDDTELFLVSHHIALDGQSMSQLSEQLMDSLKTGKKLQVCVPNDTRFCRAHILENAFLSSQKFDEAKEFWTSQTRNTRTIKWRAEPSTLPAQDVSDYRKMQTWYELSNSVSTSLHISLDKQSWSLKFELHALSTRYKTSWFRVAVALIGVLVRALAQPDGGADHTMLIAFGGRPEGTERTVGQFANALPIRIPLADAFNSDTPSFEALVRLVSQTISTAKKHELFSYIDILKSYQQKGLQVPEAQVAITFSPKLSRPECSLYPVEGVYDLFFCFLEGHESVSLEVVYDPRIFSTQDILLLKDQFRSLYQLSVSDVVPGLRELAHLRSHFPHLIADIDLSNVKDIDSTRFHTLFEHRAAHDPNLLALYSAERNYSLTYEELNREANQLAHHLRNEGVSRGSIVLLHLARGFPLMTWILAVLKSGGVFVVADQTRPVAHTRSIISIAKPSVFVDDGNGEDLRSHSEGVGAKVMYANNLLHDPMPFRNLDDVTQDDDLAYISFTSGSTGQPKGVEIEHRNLSHFIVNSYASNYAQISPGSRVLQWASFAFDAAVIEWAQCLSLGGTLCFSDVPEALTGNYLADVIDANEISFINVTAGALATLPTSRSLTSLRQISVGGEMVPENLLRQWGTRVQVQNAYGPTECTAVMSHHPQPKSFDVGQHASGVIGKPHRHMKFYISDEAFTHILQVDEVGEVCIAGPQVGRGYKGKEDLTESRFAVHPKIGERVYRTGDRGKLLLDGSVILLGRMDREVKLRELDSIEKAIYDVMPKISAVSLQVDEAGTQLYAFVTPRDLDCSALRRILSKQLPHYMIPDAVYALDSLPLNANGKVDHKFIKTKMAAIIAGAAATTMTSSLVEPGPLDALSGCSALEIISKIWQNVLNTSQLPNPNENFFDLGGNSLSVQTLCKRLQSNFPSTKITVVDLFANHTVAAQANIIESSLSKVDQPSLMSSTNHPLEHLAIDKGEVTTEILATLISEHLRESTPAQLQSLKYGAELLQSAASLSVSQGHEVAIVGLAGRFPNASNPEELFQLLLDQGDGMSTFSLSPSESLRFEDAIYVPKRGAIPNVEEFDFTQWGLTAEEARAMDPQQRQFMDVAREALEDAGHVPSPVGYNNVGLCVGAAQGTWQLHNKPSDGDDFFRAHRANMTPSISARTAYHLNLHGPNVTLNTACSSGLVAMSLAVDHLRSGQCDMTIAGGVSITFPQEGYSFTAENQLLSPSGECRPFDHKADGTLPGDAVCAVVLRRLDDALRDGDKIYAVVSGIATGSDGGSEKGGPLTPSAKGQANTIVRAWKDSGLPANRLAYAELHGSGTLIGDAIELEGFTLARKELQADGASVKVGSNKGNLGNCEAAGGLVSIIKMCKSLEKGVVPPVKSFEKRNPLVKSNASFSVADTRIALTSDVVVSVSSIGLGGVNAHCILRSPPSSARRVQ</sequence>
<evidence type="ECO:0000313" key="10">
    <source>
        <dbReference type="Proteomes" id="UP000284706"/>
    </source>
</evidence>
<keyword evidence="10" id="KW-1185">Reference proteome</keyword>
<proteinExistence type="predicted"/>
<dbReference type="InterPro" id="IPR042099">
    <property type="entry name" value="ANL_N_sf"/>
</dbReference>
<dbReference type="GO" id="GO:0005737">
    <property type="term" value="C:cytoplasm"/>
    <property type="evidence" value="ECO:0007669"/>
    <property type="project" value="TreeGrafter"/>
</dbReference>
<comment type="caution">
    <text evidence="9">The sequence shown here is derived from an EMBL/GenBank/DDBJ whole genome shotgun (WGS) entry which is preliminary data.</text>
</comment>
<dbReference type="Pfam" id="PF02801">
    <property type="entry name" value="Ketoacyl-synt_C"/>
    <property type="match status" value="1"/>
</dbReference>
<evidence type="ECO:0000313" key="9">
    <source>
        <dbReference type="EMBL" id="PPQ97880.1"/>
    </source>
</evidence>
<dbReference type="SUPFAM" id="SSF52777">
    <property type="entry name" value="CoA-dependent acyltransferases"/>
    <property type="match status" value="2"/>
</dbReference>
<dbReference type="Pfam" id="PF00109">
    <property type="entry name" value="ketoacyl-synt"/>
    <property type="match status" value="1"/>
</dbReference>
<organism evidence="9 10">
    <name type="scientific">Gymnopilus dilepis</name>
    <dbReference type="NCBI Taxonomy" id="231916"/>
    <lineage>
        <taxon>Eukaryota</taxon>
        <taxon>Fungi</taxon>
        <taxon>Dikarya</taxon>
        <taxon>Basidiomycota</taxon>
        <taxon>Agaricomycotina</taxon>
        <taxon>Agaricomycetes</taxon>
        <taxon>Agaricomycetidae</taxon>
        <taxon>Agaricales</taxon>
        <taxon>Agaricineae</taxon>
        <taxon>Hymenogastraceae</taxon>
        <taxon>Gymnopilus</taxon>
    </lineage>
</organism>
<dbReference type="InterPro" id="IPR001242">
    <property type="entry name" value="Condensation_dom"/>
</dbReference>
<dbReference type="Proteomes" id="UP000284706">
    <property type="component" value="Unassembled WGS sequence"/>
</dbReference>
<dbReference type="PROSITE" id="PS52004">
    <property type="entry name" value="KS3_2"/>
    <property type="match status" value="1"/>
</dbReference>
<dbReference type="InterPro" id="IPR009081">
    <property type="entry name" value="PP-bd_ACP"/>
</dbReference>
<dbReference type="PROSITE" id="PS50075">
    <property type="entry name" value="CARRIER"/>
    <property type="match status" value="1"/>
</dbReference>
<evidence type="ECO:0000256" key="3">
    <source>
        <dbReference type="ARBA" id="ARBA00022598"/>
    </source>
</evidence>
<dbReference type="CDD" id="cd00833">
    <property type="entry name" value="PKS"/>
    <property type="match status" value="1"/>
</dbReference>
<dbReference type="Pfam" id="PF00550">
    <property type="entry name" value="PP-binding"/>
    <property type="match status" value="1"/>
</dbReference>
<dbReference type="InParanoid" id="A0A409Y4F0"/>
<evidence type="ECO:0000256" key="5">
    <source>
        <dbReference type="ARBA" id="ARBA00023026"/>
    </source>
</evidence>
<evidence type="ECO:0000256" key="4">
    <source>
        <dbReference type="ARBA" id="ARBA00022679"/>
    </source>
</evidence>
<evidence type="ECO:0000256" key="6">
    <source>
        <dbReference type="ARBA" id="ARBA00023268"/>
    </source>
</evidence>
<dbReference type="InterPro" id="IPR014030">
    <property type="entry name" value="Ketoacyl_synth_N"/>
</dbReference>
<dbReference type="GO" id="GO:0004315">
    <property type="term" value="F:3-oxoacyl-[acyl-carrier-protein] synthase activity"/>
    <property type="evidence" value="ECO:0007669"/>
    <property type="project" value="InterPro"/>
</dbReference>
<dbReference type="GO" id="GO:0016874">
    <property type="term" value="F:ligase activity"/>
    <property type="evidence" value="ECO:0007669"/>
    <property type="project" value="UniProtKB-KW"/>
</dbReference>
<dbReference type="SUPFAM" id="SSF56801">
    <property type="entry name" value="Acetyl-CoA synthetase-like"/>
    <property type="match status" value="1"/>
</dbReference>
<dbReference type="Pfam" id="PF00501">
    <property type="entry name" value="AMP-binding"/>
    <property type="match status" value="1"/>
</dbReference>
<dbReference type="InterPro" id="IPR036736">
    <property type="entry name" value="ACP-like_sf"/>
</dbReference>
<dbReference type="InterPro" id="IPR020841">
    <property type="entry name" value="PKS_Beta-ketoAc_synthase_dom"/>
</dbReference>
<dbReference type="GO" id="GO:0044550">
    <property type="term" value="P:secondary metabolite biosynthetic process"/>
    <property type="evidence" value="ECO:0007669"/>
    <property type="project" value="TreeGrafter"/>
</dbReference>
<dbReference type="Gene3D" id="3.40.50.12780">
    <property type="entry name" value="N-terminal domain of ligase-like"/>
    <property type="match status" value="1"/>
</dbReference>
<dbReference type="OrthoDB" id="408177at2759"/>
<reference evidence="9 10" key="1">
    <citation type="journal article" date="2018" name="Evol. Lett.">
        <title>Horizontal gene cluster transfer increased hallucinogenic mushroom diversity.</title>
        <authorList>
            <person name="Reynolds H.T."/>
            <person name="Vijayakumar V."/>
            <person name="Gluck-Thaler E."/>
            <person name="Korotkin H.B."/>
            <person name="Matheny P.B."/>
            <person name="Slot J.C."/>
        </authorList>
    </citation>
    <scope>NUCLEOTIDE SEQUENCE [LARGE SCALE GENOMIC DNA]</scope>
    <source>
        <strain evidence="9 10">SRW20</strain>
    </source>
</reference>
<dbReference type="Gene3D" id="3.30.559.10">
    <property type="entry name" value="Chloramphenicol acetyltransferase-like domain"/>
    <property type="match status" value="1"/>
</dbReference>
<dbReference type="Pfam" id="PF00668">
    <property type="entry name" value="Condensation"/>
    <property type="match status" value="1"/>
</dbReference>
<dbReference type="PANTHER" id="PTHR45527:SF1">
    <property type="entry name" value="FATTY ACID SYNTHASE"/>
    <property type="match status" value="1"/>
</dbReference>
<feature type="domain" description="Ketosynthase family 3 (KS3)" evidence="8">
    <location>
        <begin position="1163"/>
        <end position="1578"/>
    </location>
</feature>
<keyword evidence="1" id="KW-0596">Phosphopantetheine</keyword>
<keyword evidence="2" id="KW-0597">Phosphoprotein</keyword>
<dbReference type="Gene3D" id="3.30.300.30">
    <property type="match status" value="1"/>
</dbReference>
<gene>
    <name evidence="9" type="ORF">CVT26_013054</name>
</gene>
<dbReference type="PANTHER" id="PTHR45527">
    <property type="entry name" value="NONRIBOSOMAL PEPTIDE SYNTHETASE"/>
    <property type="match status" value="1"/>
</dbReference>
<feature type="domain" description="Carrier" evidence="7">
    <location>
        <begin position="1018"/>
        <end position="1095"/>
    </location>
</feature>
<dbReference type="GO" id="GO:0043041">
    <property type="term" value="P:amino acid activation for nonribosomal peptide biosynthetic process"/>
    <property type="evidence" value="ECO:0007669"/>
    <property type="project" value="TreeGrafter"/>
</dbReference>
<dbReference type="InterPro" id="IPR018201">
    <property type="entry name" value="Ketoacyl_synth_AS"/>
</dbReference>
<dbReference type="InterPro" id="IPR000873">
    <property type="entry name" value="AMP-dep_synth/lig_dom"/>
</dbReference>
<dbReference type="InterPro" id="IPR014031">
    <property type="entry name" value="Ketoacyl_synth_C"/>
</dbReference>
<dbReference type="SMART" id="SM00825">
    <property type="entry name" value="PKS_KS"/>
    <property type="match status" value="1"/>
</dbReference>
<evidence type="ECO:0000259" key="8">
    <source>
        <dbReference type="PROSITE" id="PS52004"/>
    </source>
</evidence>
<keyword evidence="3" id="KW-0436">Ligase</keyword>
<dbReference type="CDD" id="cd05930">
    <property type="entry name" value="A_NRPS"/>
    <property type="match status" value="1"/>
</dbReference>
<accession>A0A409Y4F0</accession>
<name>A0A409Y4F0_9AGAR</name>
<dbReference type="Gene3D" id="3.40.47.10">
    <property type="match status" value="1"/>
</dbReference>
<keyword evidence="4" id="KW-0808">Transferase</keyword>
<evidence type="ECO:0000259" key="7">
    <source>
        <dbReference type="PROSITE" id="PS50075"/>
    </source>
</evidence>
<keyword evidence="5" id="KW-0843">Virulence</keyword>
<dbReference type="InterPro" id="IPR023213">
    <property type="entry name" value="CAT-like_dom_sf"/>
</dbReference>
<dbReference type="STRING" id="231916.A0A409Y4F0"/>
<dbReference type="InterPro" id="IPR045851">
    <property type="entry name" value="AMP-bd_C_sf"/>
</dbReference>
<dbReference type="InterPro" id="IPR020845">
    <property type="entry name" value="AMP-binding_CS"/>
</dbReference>
<dbReference type="PROSITE" id="PS00606">
    <property type="entry name" value="KS3_1"/>
    <property type="match status" value="1"/>
</dbReference>
<keyword evidence="6" id="KW-0511">Multifunctional enzyme</keyword>
<dbReference type="SUPFAM" id="SSF47336">
    <property type="entry name" value="ACP-like"/>
    <property type="match status" value="1"/>
</dbReference>
<dbReference type="InterPro" id="IPR016039">
    <property type="entry name" value="Thiolase-like"/>
</dbReference>
<dbReference type="GO" id="GO:0006633">
    <property type="term" value="P:fatty acid biosynthetic process"/>
    <property type="evidence" value="ECO:0007669"/>
    <property type="project" value="InterPro"/>
</dbReference>
<dbReference type="EMBL" id="NHYE01001175">
    <property type="protein sequence ID" value="PPQ97880.1"/>
    <property type="molecule type" value="Genomic_DNA"/>
</dbReference>
<dbReference type="PROSITE" id="PS00455">
    <property type="entry name" value="AMP_BINDING"/>
    <property type="match status" value="1"/>
</dbReference>
<evidence type="ECO:0000256" key="2">
    <source>
        <dbReference type="ARBA" id="ARBA00022553"/>
    </source>
</evidence>
<dbReference type="Gene3D" id="3.30.559.30">
    <property type="entry name" value="Nonribosomal peptide synthetase, condensation domain"/>
    <property type="match status" value="1"/>
</dbReference>
<protein>
    <submittedName>
        <fullName evidence="9">Uncharacterized protein</fullName>
    </submittedName>
</protein>
<dbReference type="SUPFAM" id="SSF53901">
    <property type="entry name" value="Thiolase-like"/>
    <property type="match status" value="1"/>
</dbReference>
<dbReference type="GO" id="GO:0031177">
    <property type="term" value="F:phosphopantetheine binding"/>
    <property type="evidence" value="ECO:0007669"/>
    <property type="project" value="TreeGrafter"/>
</dbReference>
<evidence type="ECO:0000256" key="1">
    <source>
        <dbReference type="ARBA" id="ARBA00022450"/>
    </source>
</evidence>